<accession>A0ABM8WWM6</accession>
<evidence type="ECO:0008006" key="4">
    <source>
        <dbReference type="Google" id="ProtNLM"/>
    </source>
</evidence>
<dbReference type="RefSeq" id="WP_222201183.1">
    <property type="nucleotide sequence ID" value="NZ_CAJZAH010000002.1"/>
</dbReference>
<organism evidence="2 3">
    <name type="scientific">Cupriavidus respiraculi</name>
    <dbReference type="NCBI Taxonomy" id="195930"/>
    <lineage>
        <taxon>Bacteria</taxon>
        <taxon>Pseudomonadati</taxon>
        <taxon>Pseudomonadota</taxon>
        <taxon>Betaproteobacteria</taxon>
        <taxon>Burkholderiales</taxon>
        <taxon>Burkholderiaceae</taxon>
        <taxon>Cupriavidus</taxon>
    </lineage>
</organism>
<reference evidence="2 3" key="1">
    <citation type="submission" date="2021-08" db="EMBL/GenBank/DDBJ databases">
        <authorList>
            <person name="Peeters C."/>
        </authorList>
    </citation>
    <scope>NUCLEOTIDE SEQUENCE [LARGE SCALE GENOMIC DNA]</scope>
    <source>
        <strain evidence="2 3">LMG 21510</strain>
    </source>
</reference>
<protein>
    <recommendedName>
        <fullName evidence="4">DUF3325 domain-containing protein</fullName>
    </recommendedName>
</protein>
<sequence>MQGFAVVLGLAAAACLYLAAPNQVWVAPGTAAHARLQALGTRVLCWLALGLTVASFLLWSGVFGWGVAVVATLITVTTGTSLWPFVGTYADVRRRRAGRNKRHDGADRASGAQA</sequence>
<dbReference type="EMBL" id="CAJZAH010000002">
    <property type="protein sequence ID" value="CAG9171928.1"/>
    <property type="molecule type" value="Genomic_DNA"/>
</dbReference>
<feature type="transmembrane region" description="Helical" evidence="1">
    <location>
        <begin position="39"/>
        <end position="59"/>
    </location>
</feature>
<keyword evidence="3" id="KW-1185">Reference proteome</keyword>
<keyword evidence="1" id="KW-0472">Membrane</keyword>
<feature type="transmembrane region" description="Helical" evidence="1">
    <location>
        <begin position="65"/>
        <end position="86"/>
    </location>
</feature>
<gene>
    <name evidence="2" type="ORF">LMG21510_01818</name>
</gene>
<name>A0ABM8WWM6_9BURK</name>
<evidence type="ECO:0000313" key="3">
    <source>
        <dbReference type="Proteomes" id="UP000721236"/>
    </source>
</evidence>
<dbReference type="Proteomes" id="UP000721236">
    <property type="component" value="Unassembled WGS sequence"/>
</dbReference>
<evidence type="ECO:0000256" key="1">
    <source>
        <dbReference type="SAM" id="Phobius"/>
    </source>
</evidence>
<proteinExistence type="predicted"/>
<evidence type="ECO:0000313" key="2">
    <source>
        <dbReference type="EMBL" id="CAG9171928.1"/>
    </source>
</evidence>
<feature type="transmembrane region" description="Helical" evidence="1">
    <location>
        <begin position="6"/>
        <end position="27"/>
    </location>
</feature>
<keyword evidence="1" id="KW-1133">Transmembrane helix</keyword>
<keyword evidence="1" id="KW-0812">Transmembrane</keyword>
<comment type="caution">
    <text evidence="2">The sequence shown here is derived from an EMBL/GenBank/DDBJ whole genome shotgun (WGS) entry which is preliminary data.</text>
</comment>